<sequence>MVLLIEIFCSIGEFCKRFSTTHAPKILKKLAEAKETRV</sequence>
<protein>
    <submittedName>
        <fullName evidence="1">Uncharacterized protein</fullName>
    </submittedName>
</protein>
<dbReference type="HOGENOM" id="CLU_3330249_0_0_5"/>
<keyword evidence="2" id="KW-1185">Reference proteome</keyword>
<dbReference type="EMBL" id="CP002130">
    <property type="protein sequence ID" value="AEI89532.1"/>
    <property type="molecule type" value="Genomic_DNA"/>
</dbReference>
<dbReference type="STRING" id="696127.midi_01261"/>
<organism evidence="1 2">
    <name type="scientific">Midichloria mitochondrii (strain IricVA)</name>
    <dbReference type="NCBI Taxonomy" id="696127"/>
    <lineage>
        <taxon>Bacteria</taxon>
        <taxon>Pseudomonadati</taxon>
        <taxon>Pseudomonadota</taxon>
        <taxon>Alphaproteobacteria</taxon>
        <taxon>Rickettsiales</taxon>
        <taxon>Candidatus Midichloriaceae</taxon>
        <taxon>Candidatus Midichloria</taxon>
    </lineage>
</organism>
<reference evidence="1 2" key="1">
    <citation type="journal article" date="2011" name="Mol. Biol. Evol.">
        <title>Phylogenomic evidence for the presence of a flagellum and cbb3 oxidase in the free-living mitochondrial ancestor.</title>
        <authorList>
            <person name="Sassera D."/>
            <person name="Lo N."/>
            <person name="Epis S."/>
            <person name="D'Auria G."/>
            <person name="Montagna M."/>
            <person name="Comandatore F."/>
            <person name="Horner D."/>
            <person name="Pereto J."/>
            <person name="Luciano A.M."/>
            <person name="Franciosi F."/>
            <person name="Ferri E."/>
            <person name="Crotti E."/>
            <person name="Bazzocchi C."/>
            <person name="Daffonchio D."/>
            <person name="Sacchi L."/>
            <person name="Moya A."/>
            <person name="Latorre A."/>
            <person name="Bandi C."/>
        </authorList>
    </citation>
    <scope>NUCLEOTIDE SEQUENCE [LARGE SCALE GENOMIC DNA]</scope>
    <source>
        <strain evidence="1 2">IricVA</strain>
    </source>
</reference>
<gene>
    <name evidence="1" type="ordered locus">midi_01261</name>
</gene>
<name>F7XUH3_MIDMI</name>
<dbReference type="KEGG" id="mmn:midi_01261"/>
<evidence type="ECO:0000313" key="2">
    <source>
        <dbReference type="Proteomes" id="UP000006639"/>
    </source>
</evidence>
<dbReference type="AlphaFoldDB" id="F7XUH3"/>
<proteinExistence type="predicted"/>
<dbReference type="Proteomes" id="UP000006639">
    <property type="component" value="Chromosome"/>
</dbReference>
<evidence type="ECO:0000313" key="1">
    <source>
        <dbReference type="EMBL" id="AEI89532.1"/>
    </source>
</evidence>
<accession>F7XUH3</accession>